<evidence type="ECO:0000256" key="2">
    <source>
        <dbReference type="SAM" id="MobiDB-lite"/>
    </source>
</evidence>
<dbReference type="InterPro" id="IPR031650">
    <property type="entry name" value="CCDC73"/>
</dbReference>
<gene>
    <name evidence="4 5" type="primary">CCDC73</name>
</gene>
<dbReference type="OMA" id="CNTISKM"/>
<evidence type="ECO:0000256" key="1">
    <source>
        <dbReference type="SAM" id="Coils"/>
    </source>
</evidence>
<proteinExistence type="predicted"/>
<dbReference type="RefSeq" id="XP_034273056.1">
    <property type="nucleotide sequence ID" value="XM_034417165.1"/>
</dbReference>
<sequence length="794" mass="91564">MDEDLNKEIAAYSLQNSSEALLSIQLLDFKTTFLEAIEELRMRRDSENLYEKQISKHVAEKQDLVWQKEAVQHEKGALKKQHAEAITTLKKQFQAKMIAMEEEKGKHLLAVESKEREVEGLKETFKNLQISKYTLQKKLNEMEHKMQLYNSSKEDYQKRLNEFEKCHAVIMNQFEIIKSAHGKLEKNVVEAIQFNKNLSAINTTQESEINNLKKELRKVTSDVIKSKVTCQYKVEEDLNVKAKELELQILQQKNSVEVDLNGKITEEIARLKEEKQEIMASLQHMQQLLCRQTKRSNRIEVELNKLKEEYQVENMSNENKEQKDDKYTQTTMDFFKEHEQKENGRNNNLEIDSGINVEKKHSEYFEELEHSIDYLGAGVANDCISESTENINNATHEEDYLTNKGISEKPKEQIKITCEKTANNHMKSEMDSVLLPAINTDDLDKYNDTSNAEKTSPKLHISSSQNIGINIHIDENINNLLLGKALSIENSARGVHEMPSKHFDKYSSELKEMNTKVLPLHSQDLPESEIGDMKINEVAKDKQINVHTSKDNSEQFIEFFNKEKEREKSLNTIIRKITVEESTKKSCSLLMKTTENLINRNGRLSFDLPVMDEKTEYLDLSRICQDEVQTMPFFLKERPLSQEIKNAQSSRRIDKIINMHSDLRQETPVSACSSRNADSLNTGTINPIPKRNPSAEWNAIANNFYDPSFPTEHATTEILSQPQMKSIQLLLSEVSTATLKGSLDSTEDGNSQNVFTNTQISKTEKLLYLEKLGQSRKRKYEYLEKAVISGKMEM</sequence>
<dbReference type="Proteomes" id="UP001652622">
    <property type="component" value="Unplaced"/>
</dbReference>
<feature type="coiled-coil region" evidence="1">
    <location>
        <begin position="111"/>
        <end position="159"/>
    </location>
</feature>
<evidence type="ECO:0000313" key="3">
    <source>
        <dbReference type="Proteomes" id="UP001652622"/>
    </source>
</evidence>
<reference evidence="4 5" key="1">
    <citation type="submission" date="2025-04" db="UniProtKB">
        <authorList>
            <consortium name="RefSeq"/>
        </authorList>
    </citation>
    <scope>IDENTIFICATION</scope>
    <source>
        <tissue evidence="4 5">Blood</tissue>
    </source>
</reference>
<keyword evidence="1" id="KW-0175">Coiled coil</keyword>
<dbReference type="Pfam" id="PF15818">
    <property type="entry name" value="CCDC73"/>
    <property type="match status" value="1"/>
</dbReference>
<dbReference type="AlphaFoldDB" id="A0A6P9BZX5"/>
<dbReference type="RefSeq" id="XP_034273055.1">
    <property type="nucleotide sequence ID" value="XM_034417164.1"/>
</dbReference>
<dbReference type="PANTHER" id="PTHR28660:SF1">
    <property type="entry name" value="COILED-COIL DOMAIN-CONTAINING PROTEIN 73"/>
    <property type="match status" value="1"/>
</dbReference>
<organism evidence="3 5">
    <name type="scientific">Pantherophis guttatus</name>
    <name type="common">Corn snake</name>
    <name type="synonym">Elaphe guttata</name>
    <dbReference type="NCBI Taxonomy" id="94885"/>
    <lineage>
        <taxon>Eukaryota</taxon>
        <taxon>Metazoa</taxon>
        <taxon>Chordata</taxon>
        <taxon>Craniata</taxon>
        <taxon>Vertebrata</taxon>
        <taxon>Euteleostomi</taxon>
        <taxon>Lepidosauria</taxon>
        <taxon>Squamata</taxon>
        <taxon>Bifurcata</taxon>
        <taxon>Unidentata</taxon>
        <taxon>Episquamata</taxon>
        <taxon>Toxicofera</taxon>
        <taxon>Serpentes</taxon>
        <taxon>Colubroidea</taxon>
        <taxon>Colubridae</taxon>
        <taxon>Colubrinae</taxon>
        <taxon>Pantherophis</taxon>
    </lineage>
</organism>
<feature type="coiled-coil region" evidence="1">
    <location>
        <begin position="195"/>
        <end position="323"/>
    </location>
</feature>
<evidence type="ECO:0000313" key="5">
    <source>
        <dbReference type="RefSeq" id="XP_034273056.1"/>
    </source>
</evidence>
<evidence type="ECO:0000313" key="4">
    <source>
        <dbReference type="RefSeq" id="XP_034273055.1"/>
    </source>
</evidence>
<feature type="region of interest" description="Disordered" evidence="2">
    <location>
        <begin position="665"/>
        <end position="689"/>
    </location>
</feature>
<protein>
    <submittedName>
        <fullName evidence="4 5">Coiled-coil domain-containing protein 73 isoform X1</fullName>
    </submittedName>
</protein>
<dbReference type="CTD" id="493860"/>
<dbReference type="KEGG" id="pgut:117665377"/>
<dbReference type="GeneID" id="117665377"/>
<accession>A0A6P9BZX5</accession>
<feature type="compositionally biased region" description="Polar residues" evidence="2">
    <location>
        <begin position="667"/>
        <end position="685"/>
    </location>
</feature>
<dbReference type="PANTHER" id="PTHR28660">
    <property type="entry name" value="COILED-COIL DOMAIN-CONTAINING PROTEIN 73"/>
    <property type="match status" value="1"/>
</dbReference>
<name>A0A6P9BZX5_PANGU</name>
<keyword evidence="3" id="KW-1185">Reference proteome</keyword>